<protein>
    <recommendedName>
        <fullName evidence="6">Aminotransferase</fullName>
        <ecNumber evidence="6">2.6.1.-</ecNumber>
    </recommendedName>
</protein>
<dbReference type="FunFam" id="3.40.640.10:FF:000033">
    <property type="entry name" value="Aspartate aminotransferase"/>
    <property type="match status" value="1"/>
</dbReference>
<dbReference type="Pfam" id="PF00155">
    <property type="entry name" value="Aminotran_1_2"/>
    <property type="match status" value="1"/>
</dbReference>
<keyword evidence="4 6" id="KW-0808">Transferase</keyword>
<keyword evidence="3 6" id="KW-0032">Aminotransferase</keyword>
<organism evidence="8 9">
    <name type="scientific">Chondromyces apiculatus DSM 436</name>
    <dbReference type="NCBI Taxonomy" id="1192034"/>
    <lineage>
        <taxon>Bacteria</taxon>
        <taxon>Pseudomonadati</taxon>
        <taxon>Myxococcota</taxon>
        <taxon>Polyangia</taxon>
        <taxon>Polyangiales</taxon>
        <taxon>Polyangiaceae</taxon>
        <taxon>Chondromyces</taxon>
    </lineage>
</organism>
<dbReference type="Gene3D" id="3.90.1150.10">
    <property type="entry name" value="Aspartate Aminotransferase, domain 1"/>
    <property type="match status" value="1"/>
</dbReference>
<dbReference type="OrthoDB" id="9804474at2"/>
<comment type="similarity">
    <text evidence="2 6">Belongs to the class-I pyridoxal-phosphate-dependent aminotransferase family.</text>
</comment>
<dbReference type="PROSITE" id="PS00105">
    <property type="entry name" value="AA_TRANSFER_CLASS_1"/>
    <property type="match status" value="1"/>
</dbReference>
<dbReference type="Proteomes" id="UP000019678">
    <property type="component" value="Unassembled WGS sequence"/>
</dbReference>
<dbReference type="Gene3D" id="3.40.640.10">
    <property type="entry name" value="Type I PLP-dependent aspartate aminotransferase-like (Major domain)"/>
    <property type="match status" value="1"/>
</dbReference>
<comment type="caution">
    <text evidence="8">The sequence shown here is derived from an EMBL/GenBank/DDBJ whole genome shotgun (WGS) entry which is preliminary data.</text>
</comment>
<keyword evidence="9" id="KW-1185">Reference proteome</keyword>
<dbReference type="EC" id="2.6.1.-" evidence="6"/>
<dbReference type="EMBL" id="ASRX01000010">
    <property type="protein sequence ID" value="EYF07346.1"/>
    <property type="molecule type" value="Genomic_DNA"/>
</dbReference>
<dbReference type="InterPro" id="IPR015421">
    <property type="entry name" value="PyrdxlP-dep_Trfase_major"/>
</dbReference>
<accession>A0A017TFF1</accession>
<feature type="domain" description="Aminotransferase class I/classII large" evidence="7">
    <location>
        <begin position="33"/>
        <end position="391"/>
    </location>
</feature>
<dbReference type="InterPro" id="IPR004839">
    <property type="entry name" value="Aminotransferase_I/II_large"/>
</dbReference>
<sequence>MSRKLAERLSSVAPSATLAMAAKAGRLRAEGHKVFPFSVGEPDFITPAHIREAAKAALDAGATHYTPVTGTAELKAAICAATERHRGWRPLPGQVTVSCGAKHALFNLAVSLFEPGDEVLIPAPYWVSYPEQVRLVGATPRIVDTTEEQGFRLTAEALSAALTPQVKAIILCSPSNPTGSAYTAEHLAVLADVLRRHDCWIIMDEIYSDLVYDGFRHVTLPSIAEDLAPRLIIVDGVSKTYAMTGWRIGWSISPIEVAKALDVVQGQSTTNAAAVSQAAAVAALNGPRDDIHAMRAAFGRRRDVMVRALNAIPGVRCRMPEGAFYAFADFRALRGRSFQGRVLASDIELADFFLEQGHAATVAGTPFGAPGYLRLSYACDEADIEAGIAAIRRAVEMLD</sequence>
<dbReference type="STRING" id="1192034.CAP_0099"/>
<dbReference type="InterPro" id="IPR004838">
    <property type="entry name" value="NHTrfase_class1_PyrdxlP-BS"/>
</dbReference>
<evidence type="ECO:0000256" key="1">
    <source>
        <dbReference type="ARBA" id="ARBA00001933"/>
    </source>
</evidence>
<comment type="cofactor">
    <cofactor evidence="1 6">
        <name>pyridoxal 5'-phosphate</name>
        <dbReference type="ChEBI" id="CHEBI:597326"/>
    </cofactor>
</comment>
<evidence type="ECO:0000256" key="5">
    <source>
        <dbReference type="ARBA" id="ARBA00022898"/>
    </source>
</evidence>
<evidence type="ECO:0000313" key="9">
    <source>
        <dbReference type="Proteomes" id="UP000019678"/>
    </source>
</evidence>
<dbReference type="SUPFAM" id="SSF53383">
    <property type="entry name" value="PLP-dependent transferases"/>
    <property type="match status" value="1"/>
</dbReference>
<dbReference type="PANTHER" id="PTHR46383">
    <property type="entry name" value="ASPARTATE AMINOTRANSFERASE"/>
    <property type="match status" value="1"/>
</dbReference>
<evidence type="ECO:0000256" key="6">
    <source>
        <dbReference type="RuleBase" id="RU000481"/>
    </source>
</evidence>
<reference evidence="8 9" key="1">
    <citation type="submission" date="2013-05" db="EMBL/GenBank/DDBJ databases">
        <title>Genome assembly of Chondromyces apiculatus DSM 436.</title>
        <authorList>
            <person name="Sharma G."/>
            <person name="Khatri I."/>
            <person name="Kaur C."/>
            <person name="Mayilraj S."/>
            <person name="Subramanian S."/>
        </authorList>
    </citation>
    <scope>NUCLEOTIDE SEQUENCE [LARGE SCALE GENOMIC DNA]</scope>
    <source>
        <strain evidence="8 9">DSM 436</strain>
    </source>
</reference>
<evidence type="ECO:0000256" key="3">
    <source>
        <dbReference type="ARBA" id="ARBA00022576"/>
    </source>
</evidence>
<proteinExistence type="inferred from homology"/>
<dbReference type="GO" id="GO:0008483">
    <property type="term" value="F:transaminase activity"/>
    <property type="evidence" value="ECO:0007669"/>
    <property type="project" value="UniProtKB-KW"/>
</dbReference>
<dbReference type="RefSeq" id="WP_044237608.1">
    <property type="nucleotide sequence ID" value="NZ_ASRX01000010.1"/>
</dbReference>
<evidence type="ECO:0000256" key="2">
    <source>
        <dbReference type="ARBA" id="ARBA00007441"/>
    </source>
</evidence>
<keyword evidence="5" id="KW-0663">Pyridoxal phosphate</keyword>
<dbReference type="AlphaFoldDB" id="A0A017TFF1"/>
<evidence type="ECO:0000259" key="7">
    <source>
        <dbReference type="Pfam" id="PF00155"/>
    </source>
</evidence>
<dbReference type="InterPro" id="IPR015424">
    <property type="entry name" value="PyrdxlP-dep_Trfase"/>
</dbReference>
<evidence type="ECO:0000313" key="8">
    <source>
        <dbReference type="EMBL" id="EYF07346.1"/>
    </source>
</evidence>
<dbReference type="GO" id="GO:0030170">
    <property type="term" value="F:pyridoxal phosphate binding"/>
    <property type="evidence" value="ECO:0007669"/>
    <property type="project" value="InterPro"/>
</dbReference>
<dbReference type="PANTHER" id="PTHR46383:SF1">
    <property type="entry name" value="ASPARTATE AMINOTRANSFERASE"/>
    <property type="match status" value="1"/>
</dbReference>
<dbReference type="CDD" id="cd00609">
    <property type="entry name" value="AAT_like"/>
    <property type="match status" value="1"/>
</dbReference>
<dbReference type="eggNOG" id="COG0436">
    <property type="taxonomic scope" value="Bacteria"/>
</dbReference>
<gene>
    <name evidence="8" type="ORF">CAP_0099</name>
</gene>
<name>A0A017TFF1_9BACT</name>
<dbReference type="GO" id="GO:0006520">
    <property type="term" value="P:amino acid metabolic process"/>
    <property type="evidence" value="ECO:0007669"/>
    <property type="project" value="InterPro"/>
</dbReference>
<dbReference type="InterPro" id="IPR050596">
    <property type="entry name" value="AspAT/PAT-like"/>
</dbReference>
<dbReference type="InterPro" id="IPR015422">
    <property type="entry name" value="PyrdxlP-dep_Trfase_small"/>
</dbReference>
<evidence type="ECO:0000256" key="4">
    <source>
        <dbReference type="ARBA" id="ARBA00022679"/>
    </source>
</evidence>
<dbReference type="PRINTS" id="PR00753">
    <property type="entry name" value="ACCSYNTHASE"/>
</dbReference>